<dbReference type="PROSITE" id="PS51257">
    <property type="entry name" value="PROKAR_LIPOPROTEIN"/>
    <property type="match status" value="1"/>
</dbReference>
<dbReference type="AlphaFoldDB" id="F0RZ85"/>
<dbReference type="EMBL" id="CP002541">
    <property type="protein sequence ID" value="ADY13366.1"/>
    <property type="molecule type" value="Genomic_DNA"/>
</dbReference>
<sequence>MKVMWVYAIVACMKTRFSLILLSFCLAVLLLLAGCTTKLEVNNPMQADITYLYEKLPRLHVDFYHATSKADFSKAYHKAMENAESASDLDFYFSLRELVGYAQDSHTAVGLTEGFVAQLSAIPAQFSYVQGAWRLGVVERSHAHLLGSEIIAINDVPIEEVQRRASPLFSHDNEVWLRYYLSQQFNLTNLYTYIGIADSPSLSVNLTLKQRSTDQIHTITLTPVSAKEYGMLSFATWYQAHPETGASNAPYRALLLEENNTLFVQYNVCMSYEEYPLQSFIDEIVSLVTSKSFGRVIVDLRYNSGGDSRLFEPMVDGLAALQTEQGFALDVLIGEGTFSSALMNAMHFRQRTQARLVGTPTGGSLNHYGETAHFTLPNSDIAVSYSTKHFVMDRNYKGTSLVPDVVIEQTVEDILLGKDTVVETLLHSY</sequence>
<dbReference type="KEGG" id="sbu:SpiBuddy_1541"/>
<organism evidence="1 2">
    <name type="scientific">Sphaerochaeta globosa (strain ATCC BAA-1886 / DSM 22777 / Buddy)</name>
    <name type="common">Spirochaeta sp. (strain Buddy)</name>
    <dbReference type="NCBI Taxonomy" id="158189"/>
    <lineage>
        <taxon>Bacteria</taxon>
        <taxon>Pseudomonadati</taxon>
        <taxon>Spirochaetota</taxon>
        <taxon>Spirochaetia</taxon>
        <taxon>Spirochaetales</taxon>
        <taxon>Sphaerochaetaceae</taxon>
        <taxon>Sphaerochaeta</taxon>
    </lineage>
</organism>
<dbReference type="InterPro" id="IPR029045">
    <property type="entry name" value="ClpP/crotonase-like_dom_sf"/>
</dbReference>
<dbReference type="SUPFAM" id="SSF52096">
    <property type="entry name" value="ClpP/crotonase"/>
    <property type="match status" value="1"/>
</dbReference>
<name>F0RZ85_SPHGB</name>
<dbReference type="Gene3D" id="3.90.226.10">
    <property type="entry name" value="2-enoyl-CoA Hydratase, Chain A, domain 1"/>
    <property type="match status" value="1"/>
</dbReference>
<reference evidence="2" key="1">
    <citation type="submission" date="2011-02" db="EMBL/GenBank/DDBJ databases">
        <title>Complete sequence of Spirochaeta sp. Buddy.</title>
        <authorList>
            <person name="Lucas S."/>
            <person name="Copeland A."/>
            <person name="Lapidus A."/>
            <person name="Cheng J.-F."/>
            <person name="Goodwin L."/>
            <person name="Pitluck S."/>
            <person name="Zeytun A."/>
            <person name="Detter J.C."/>
            <person name="Han C."/>
            <person name="Tapia R."/>
            <person name="Land M."/>
            <person name="Hauser L."/>
            <person name="Kyrpides N."/>
            <person name="Ivanova N."/>
            <person name="Mikhailova N."/>
            <person name="Pagani I."/>
            <person name="Ritalahti K.M."/>
            <person name="Loeffler F.E."/>
            <person name="Woyke T."/>
        </authorList>
    </citation>
    <scope>NUCLEOTIDE SEQUENCE [LARGE SCALE GENOMIC DNA]</scope>
    <source>
        <strain evidence="2">ATCC BAA-1886 / DSM 22777 / Buddy</strain>
    </source>
</reference>
<proteinExistence type="predicted"/>
<evidence type="ECO:0000313" key="2">
    <source>
        <dbReference type="Proteomes" id="UP000008466"/>
    </source>
</evidence>
<dbReference type="HOGENOM" id="CLU_033989_0_0_12"/>
<dbReference type="STRING" id="158189.SpiBuddy_1541"/>
<keyword evidence="2" id="KW-1185">Reference proteome</keyword>
<gene>
    <name evidence="1" type="ordered locus">SpiBuddy_1541</name>
</gene>
<dbReference type="Proteomes" id="UP000008466">
    <property type="component" value="Chromosome"/>
</dbReference>
<accession>F0RZ85</accession>
<protein>
    <submittedName>
        <fullName evidence="1">Peptidase S41</fullName>
    </submittedName>
</protein>
<dbReference type="eggNOG" id="COG0793">
    <property type="taxonomic scope" value="Bacteria"/>
</dbReference>
<evidence type="ECO:0000313" key="1">
    <source>
        <dbReference type="EMBL" id="ADY13366.1"/>
    </source>
</evidence>